<dbReference type="EMBL" id="BAABAZ010000004">
    <property type="protein sequence ID" value="GAA4283284.1"/>
    <property type="molecule type" value="Genomic_DNA"/>
</dbReference>
<evidence type="ECO:0000313" key="2">
    <source>
        <dbReference type="Proteomes" id="UP001501586"/>
    </source>
</evidence>
<reference evidence="2" key="1">
    <citation type="journal article" date="2019" name="Int. J. Syst. Evol. Microbiol.">
        <title>The Global Catalogue of Microorganisms (GCM) 10K type strain sequencing project: providing services to taxonomists for standard genome sequencing and annotation.</title>
        <authorList>
            <consortium name="The Broad Institute Genomics Platform"/>
            <consortium name="The Broad Institute Genome Sequencing Center for Infectious Disease"/>
            <person name="Wu L."/>
            <person name="Ma J."/>
        </authorList>
    </citation>
    <scope>NUCLEOTIDE SEQUENCE [LARGE SCALE GENOMIC DNA]</scope>
    <source>
        <strain evidence="2">JCM 17458</strain>
    </source>
</reference>
<keyword evidence="2" id="KW-1185">Reference proteome</keyword>
<protein>
    <submittedName>
        <fullName evidence="1">Uncharacterized protein</fullName>
    </submittedName>
</protein>
<organism evidence="1 2">
    <name type="scientific">Brevibacterium daeguense</name>
    <dbReference type="NCBI Taxonomy" id="909936"/>
    <lineage>
        <taxon>Bacteria</taxon>
        <taxon>Bacillati</taxon>
        <taxon>Actinomycetota</taxon>
        <taxon>Actinomycetes</taxon>
        <taxon>Micrococcales</taxon>
        <taxon>Brevibacteriaceae</taxon>
        <taxon>Brevibacterium</taxon>
    </lineage>
</organism>
<name>A0ABP8EH44_9MICO</name>
<accession>A0ABP8EH44</accession>
<comment type="caution">
    <text evidence="1">The sequence shown here is derived from an EMBL/GenBank/DDBJ whole genome shotgun (WGS) entry which is preliminary data.</text>
</comment>
<proteinExistence type="predicted"/>
<dbReference type="Proteomes" id="UP001501586">
    <property type="component" value="Unassembled WGS sequence"/>
</dbReference>
<sequence>MRIIPSAAIAIFTVSFVAVLRHESAEGPDVTLSTLVRAGAESVILSGNMTVRDSGCRRRSVCDARLLIADVPLLAFC</sequence>
<evidence type="ECO:0000313" key="1">
    <source>
        <dbReference type="EMBL" id="GAA4283284.1"/>
    </source>
</evidence>
<gene>
    <name evidence="1" type="ORF">GCM10022261_08150</name>
</gene>